<feature type="domain" description="L,D-TPase catalytic" evidence="7">
    <location>
        <begin position="158"/>
        <end position="279"/>
    </location>
</feature>
<comment type="caution">
    <text evidence="8">The sequence shown here is derived from an EMBL/GenBank/DDBJ whole genome shotgun (WGS) entry which is preliminary data.</text>
</comment>
<dbReference type="CDD" id="cd16913">
    <property type="entry name" value="YkuD_like"/>
    <property type="match status" value="1"/>
</dbReference>
<accession>A0ABU4HY31</accession>
<dbReference type="PANTHER" id="PTHR30582">
    <property type="entry name" value="L,D-TRANSPEPTIDASE"/>
    <property type="match status" value="1"/>
</dbReference>
<proteinExistence type="predicted"/>
<feature type="active site" description="Proton donor/acceptor" evidence="6">
    <location>
        <position position="239"/>
    </location>
</feature>
<dbReference type="InterPro" id="IPR005490">
    <property type="entry name" value="LD_TPept_cat_dom"/>
</dbReference>
<comment type="pathway">
    <text evidence="1 6">Cell wall biogenesis; peptidoglycan biosynthesis.</text>
</comment>
<evidence type="ECO:0000256" key="2">
    <source>
        <dbReference type="ARBA" id="ARBA00022679"/>
    </source>
</evidence>
<dbReference type="RefSeq" id="WP_318600736.1">
    <property type="nucleotide sequence ID" value="NZ_JAWSTH010000127.1"/>
</dbReference>
<evidence type="ECO:0000256" key="5">
    <source>
        <dbReference type="ARBA" id="ARBA00023316"/>
    </source>
</evidence>
<evidence type="ECO:0000313" key="8">
    <source>
        <dbReference type="EMBL" id="MDW5598231.1"/>
    </source>
</evidence>
<reference evidence="8 9" key="2">
    <citation type="submission" date="2023-10" db="EMBL/GenBank/DDBJ databases">
        <authorList>
            <person name="Han X.F."/>
        </authorList>
    </citation>
    <scope>NUCLEOTIDE SEQUENCE [LARGE SCALE GENOMIC DNA]</scope>
    <source>
        <strain evidence="8 9">KCTC 39840</strain>
    </source>
</reference>
<name>A0ABU4HY31_9ACTN</name>
<evidence type="ECO:0000256" key="1">
    <source>
        <dbReference type="ARBA" id="ARBA00004752"/>
    </source>
</evidence>
<evidence type="ECO:0000313" key="9">
    <source>
        <dbReference type="Proteomes" id="UP001284601"/>
    </source>
</evidence>
<keyword evidence="3 6" id="KW-0133">Cell shape</keyword>
<reference evidence="9" key="1">
    <citation type="submission" date="2023-07" db="EMBL/GenBank/DDBJ databases">
        <title>Conexibacter stalactiti sp. nov., isolated from stalactites in a lava cave and emended description of the genus Conexibacter.</title>
        <authorList>
            <person name="Lee S.D."/>
        </authorList>
    </citation>
    <scope>NUCLEOTIDE SEQUENCE [LARGE SCALE GENOMIC DNA]</scope>
    <source>
        <strain evidence="9">KCTC 39840</strain>
    </source>
</reference>
<dbReference type="GO" id="GO:0016740">
    <property type="term" value="F:transferase activity"/>
    <property type="evidence" value="ECO:0007669"/>
    <property type="project" value="UniProtKB-KW"/>
</dbReference>
<feature type="active site" description="Nucleophile" evidence="6">
    <location>
        <position position="255"/>
    </location>
</feature>
<evidence type="ECO:0000259" key="7">
    <source>
        <dbReference type="PROSITE" id="PS52029"/>
    </source>
</evidence>
<dbReference type="EMBL" id="JAWSTH010000127">
    <property type="protein sequence ID" value="MDW5598231.1"/>
    <property type="molecule type" value="Genomic_DNA"/>
</dbReference>
<organism evidence="8 9">
    <name type="scientific">Conexibacter stalactiti</name>
    <dbReference type="NCBI Taxonomy" id="1940611"/>
    <lineage>
        <taxon>Bacteria</taxon>
        <taxon>Bacillati</taxon>
        <taxon>Actinomycetota</taxon>
        <taxon>Thermoleophilia</taxon>
        <taxon>Solirubrobacterales</taxon>
        <taxon>Conexibacteraceae</taxon>
        <taxon>Conexibacter</taxon>
    </lineage>
</organism>
<keyword evidence="4 6" id="KW-0573">Peptidoglycan synthesis</keyword>
<dbReference type="PROSITE" id="PS52029">
    <property type="entry name" value="LD_TPASE"/>
    <property type="match status" value="1"/>
</dbReference>
<keyword evidence="9" id="KW-1185">Reference proteome</keyword>
<protein>
    <submittedName>
        <fullName evidence="8">L,D-transpeptidase</fullName>
        <ecNumber evidence="8">2.-.-.-</ecNumber>
    </submittedName>
</protein>
<evidence type="ECO:0000256" key="6">
    <source>
        <dbReference type="PROSITE-ProRule" id="PRU01373"/>
    </source>
</evidence>
<sequence>MRRRLTALAVVLVAVLAGLALSAWLGGSGDGDGARADDGDPGALAAAAPAAGGATDFDPDAAASTPGRGSAIVARGKRATIVVYRRPGAGHAGAVRDGGRARPARRITRRTVEGARLPVVFRVLQRRGAWLRVALPVRPNGGRGWVRAADVRLARSDHRIEIRRRAHRLLLFEHGRVVLRAKIAVGRAVSPTPTGSYFVTDLLRPPDPDGFYGPYALGLSAYSPVYTSFAGGDGQVGIHGTNTPSVLGGDVSHGCIRVANATIVKLAKTVPLGTPVTIRA</sequence>
<dbReference type="InterPro" id="IPR050979">
    <property type="entry name" value="LD-transpeptidase"/>
</dbReference>
<dbReference type="SUPFAM" id="SSF141523">
    <property type="entry name" value="L,D-transpeptidase catalytic domain-like"/>
    <property type="match status" value="1"/>
</dbReference>
<keyword evidence="2 8" id="KW-0808">Transferase</keyword>
<dbReference type="Proteomes" id="UP001284601">
    <property type="component" value="Unassembled WGS sequence"/>
</dbReference>
<dbReference type="InterPro" id="IPR038063">
    <property type="entry name" value="Transpep_catalytic_dom"/>
</dbReference>
<dbReference type="Gene3D" id="2.40.440.10">
    <property type="entry name" value="L,D-transpeptidase catalytic domain-like"/>
    <property type="match status" value="1"/>
</dbReference>
<gene>
    <name evidence="8" type="ORF">R7226_27990</name>
</gene>
<evidence type="ECO:0000256" key="4">
    <source>
        <dbReference type="ARBA" id="ARBA00022984"/>
    </source>
</evidence>
<keyword evidence="5 6" id="KW-0961">Cell wall biogenesis/degradation</keyword>
<evidence type="ECO:0000256" key="3">
    <source>
        <dbReference type="ARBA" id="ARBA00022960"/>
    </source>
</evidence>
<dbReference type="EC" id="2.-.-.-" evidence="8"/>
<dbReference type="Pfam" id="PF03734">
    <property type="entry name" value="YkuD"/>
    <property type="match status" value="1"/>
</dbReference>